<evidence type="ECO:0000313" key="3">
    <source>
        <dbReference type="Proteomes" id="UP000279259"/>
    </source>
</evidence>
<accession>A0A427YSK7</accession>
<comment type="caution">
    <text evidence="2">The sequence shown here is derived from an EMBL/GenBank/DDBJ whole genome shotgun (WGS) entry which is preliminary data.</text>
</comment>
<sequence>MLLRPHRPPGDPGSCRDTRLGRYSARHKDGDPKARAEWDKTTAGYGLLFQMPSHAKRLGARSRSTQHREFKRQLRVSWHKSRLARLVRTLAGSTKCAEEVDDETDEADEASVQTCEHVQHQKGVMELTGQIATRIKAMMGRINPVSHREW</sequence>
<dbReference type="AlphaFoldDB" id="A0A427YSK7"/>
<protein>
    <submittedName>
        <fullName evidence="2">Uncharacterized protein</fullName>
    </submittedName>
</protein>
<name>A0A427YSK7_9TREE</name>
<keyword evidence="3" id="KW-1185">Reference proteome</keyword>
<proteinExistence type="predicted"/>
<feature type="compositionally biased region" description="Basic and acidic residues" evidence="1">
    <location>
        <begin position="14"/>
        <end position="35"/>
    </location>
</feature>
<evidence type="ECO:0000313" key="2">
    <source>
        <dbReference type="EMBL" id="RSH94100.1"/>
    </source>
</evidence>
<dbReference type="EMBL" id="RSCD01000003">
    <property type="protein sequence ID" value="RSH94100.1"/>
    <property type="molecule type" value="Genomic_DNA"/>
</dbReference>
<gene>
    <name evidence="2" type="ORF">EHS25_006754</name>
</gene>
<evidence type="ECO:0000256" key="1">
    <source>
        <dbReference type="SAM" id="MobiDB-lite"/>
    </source>
</evidence>
<dbReference type="Proteomes" id="UP000279259">
    <property type="component" value="Unassembled WGS sequence"/>
</dbReference>
<feature type="region of interest" description="Disordered" evidence="1">
    <location>
        <begin position="1"/>
        <end position="35"/>
    </location>
</feature>
<organism evidence="2 3">
    <name type="scientific">Saitozyma podzolica</name>
    <dbReference type="NCBI Taxonomy" id="1890683"/>
    <lineage>
        <taxon>Eukaryota</taxon>
        <taxon>Fungi</taxon>
        <taxon>Dikarya</taxon>
        <taxon>Basidiomycota</taxon>
        <taxon>Agaricomycotina</taxon>
        <taxon>Tremellomycetes</taxon>
        <taxon>Tremellales</taxon>
        <taxon>Trimorphomycetaceae</taxon>
        <taxon>Saitozyma</taxon>
    </lineage>
</organism>
<reference evidence="2 3" key="1">
    <citation type="submission" date="2018-11" db="EMBL/GenBank/DDBJ databases">
        <title>Genome sequence of Saitozyma podzolica DSM 27192.</title>
        <authorList>
            <person name="Aliyu H."/>
            <person name="Gorte O."/>
            <person name="Ochsenreither K."/>
        </authorList>
    </citation>
    <scope>NUCLEOTIDE SEQUENCE [LARGE SCALE GENOMIC DNA]</scope>
    <source>
        <strain evidence="2 3">DSM 27192</strain>
    </source>
</reference>